<evidence type="ECO:0000313" key="3">
    <source>
        <dbReference type="Proteomes" id="UP000011116"/>
    </source>
</evidence>
<comment type="similarity">
    <text evidence="1">Belongs to the plant acyltransferase family.</text>
</comment>
<dbReference type="PANTHER" id="PTHR31147">
    <property type="entry name" value="ACYL TRANSFERASE 4"/>
    <property type="match status" value="1"/>
</dbReference>
<reference evidence="2" key="2">
    <citation type="submission" date="2020-10" db="EMBL/GenBank/DDBJ databases">
        <authorList>
            <person name="Scholz U."/>
            <person name="Mascher M."/>
            <person name="Fiebig A."/>
        </authorList>
    </citation>
    <scope>NUCLEOTIDE SEQUENCE [LARGE SCALE GENOMIC DNA]</scope>
    <source>
        <strain evidence="2">cv. Morex</strain>
    </source>
</reference>
<sequence>MQRSTTPRGKISNCLVIDQFDMTSTPIVTKSPPALIPPAGLTPRGTLSLSSIDKTVAGSGFVCLIQVFSPPSLSAARKDLGAAAAVAAMRDGFARALVPYYPVAGRIAPSGLAVDCTGEGIWFVEAAASCALADVDGLDCCPLLIPQKLLLPRPPPGEKLDDLIFMVQATRFTCGGFAVGISFRHAVFDGHGAAQFLTAVGELARGFKAPSVAPVWNRDAIPNPPSPLPGQITEFRLVTQVADISAQSIARVKDECKQASAASTGEVCSTFDAVTAIVFKCRTLALASALPDDTEVRMAFAASTRHLLRGVLPAVEGYYGNCVFLACVTRTGKAVREAALAEVVGAVREAKEAVPARFAGWMRGVDQYDVPPLDYSTVTLSDWSRLGFDEVDYGFGAPGYVSPLNDHNNFILQLNYVRPPATRRGGVRVVLRCVEEPHAAAFAVELAKFA</sequence>
<dbReference type="InterPro" id="IPR050898">
    <property type="entry name" value="Plant_acyltransferase"/>
</dbReference>
<protein>
    <submittedName>
        <fullName evidence="2">Uncharacterized protein</fullName>
    </submittedName>
</protein>
<dbReference type="PANTHER" id="PTHR31147:SF44">
    <property type="match status" value="1"/>
</dbReference>
<dbReference type="Proteomes" id="UP000011116">
    <property type="component" value="Chromosome 3H"/>
</dbReference>
<organism evidence="2 3">
    <name type="scientific">Hordeum vulgare subsp. vulgare</name>
    <name type="common">Domesticated barley</name>
    <dbReference type="NCBI Taxonomy" id="112509"/>
    <lineage>
        <taxon>Eukaryota</taxon>
        <taxon>Viridiplantae</taxon>
        <taxon>Streptophyta</taxon>
        <taxon>Embryophyta</taxon>
        <taxon>Tracheophyta</taxon>
        <taxon>Spermatophyta</taxon>
        <taxon>Magnoliopsida</taxon>
        <taxon>Liliopsida</taxon>
        <taxon>Poales</taxon>
        <taxon>Poaceae</taxon>
        <taxon>BOP clade</taxon>
        <taxon>Pooideae</taxon>
        <taxon>Triticodae</taxon>
        <taxon>Triticeae</taxon>
        <taxon>Hordeinae</taxon>
        <taxon>Hordeum</taxon>
    </lineage>
</organism>
<accession>A0A8I6X6F2</accession>
<dbReference type="Gene3D" id="3.30.559.10">
    <property type="entry name" value="Chloramphenicol acetyltransferase-like domain"/>
    <property type="match status" value="2"/>
</dbReference>
<dbReference type="Pfam" id="PF02458">
    <property type="entry name" value="Transferase"/>
    <property type="match status" value="1"/>
</dbReference>
<name>A0A8I6X6F2_HORVV</name>
<dbReference type="RefSeq" id="XP_044973222.1">
    <property type="nucleotide sequence ID" value="XM_045117287.1"/>
</dbReference>
<dbReference type="SMR" id="A0A8I6X6F2"/>
<dbReference type="AlphaFoldDB" id="A0A8I6X6F2"/>
<gene>
    <name evidence="2" type="primary">LOC123440737</name>
</gene>
<dbReference type="GO" id="GO:0016747">
    <property type="term" value="F:acyltransferase activity, transferring groups other than amino-acyl groups"/>
    <property type="evidence" value="ECO:0007669"/>
    <property type="project" value="UniProtKB-ARBA"/>
</dbReference>
<evidence type="ECO:0000256" key="1">
    <source>
        <dbReference type="ARBA" id="ARBA00009861"/>
    </source>
</evidence>
<dbReference type="InterPro" id="IPR023213">
    <property type="entry name" value="CAT-like_dom_sf"/>
</dbReference>
<proteinExistence type="inferred from homology"/>
<dbReference type="KEGG" id="hvg:123440737"/>
<dbReference type="GeneID" id="123440737"/>
<keyword evidence="3" id="KW-1185">Reference proteome</keyword>
<reference evidence="3" key="1">
    <citation type="journal article" date="2012" name="Nature">
        <title>A physical, genetic and functional sequence assembly of the barley genome.</title>
        <authorList>
            <consortium name="The International Barley Genome Sequencing Consortium"/>
            <person name="Mayer K.F."/>
            <person name="Waugh R."/>
            <person name="Brown J.W."/>
            <person name="Schulman A."/>
            <person name="Langridge P."/>
            <person name="Platzer M."/>
            <person name="Fincher G.B."/>
            <person name="Muehlbauer G.J."/>
            <person name="Sato K."/>
            <person name="Close T.J."/>
            <person name="Wise R.P."/>
            <person name="Stein N."/>
        </authorList>
    </citation>
    <scope>NUCLEOTIDE SEQUENCE [LARGE SCALE GENOMIC DNA]</scope>
    <source>
        <strain evidence="3">cv. Morex</strain>
    </source>
</reference>
<evidence type="ECO:0000313" key="2">
    <source>
        <dbReference type="EnsemblPlants" id="HORVU.MOREX.r3.3HG0312240.1.CDS1"/>
    </source>
</evidence>
<dbReference type="OrthoDB" id="655030at2759"/>
<dbReference type="Gramene" id="HORVU.MOREX.r3.3HG0312240.1">
    <property type="protein sequence ID" value="HORVU.MOREX.r3.3HG0312240.1.CDS1"/>
    <property type="gene ID" value="HORVU.MOREX.r3.3HG0312240"/>
</dbReference>
<dbReference type="EnsemblPlants" id="HORVU.MOREX.r3.3HG0312240.1">
    <property type="protein sequence ID" value="HORVU.MOREX.r3.3HG0312240.1.CDS1"/>
    <property type="gene ID" value="HORVU.MOREX.r3.3HG0312240"/>
</dbReference>
<reference evidence="2" key="3">
    <citation type="submission" date="2022-01" db="UniProtKB">
        <authorList>
            <consortium name="EnsemblPlants"/>
        </authorList>
    </citation>
    <scope>IDENTIFICATION</scope>
    <source>
        <strain evidence="2">subsp. vulgare</strain>
    </source>
</reference>